<accession>A0AAV4I799</accession>
<proteinExistence type="predicted"/>
<dbReference type="NCBIfam" id="TIGR00229">
    <property type="entry name" value="sensory_box"/>
    <property type="match status" value="1"/>
</dbReference>
<sequence length="133" mass="15106">VTAVLGYQPQELLGKLAFDFYHPDDLTHMKETFEQVLKLKGQVMSIMYRFRASNREWVWLRTSSFSFQNPYTDEVEYIVCTNSLVKAAQQGQITPIHNQAEPASDAAMAGMHPYQGRAMQADPMGLGKHIIII</sequence>
<dbReference type="PROSITE" id="PS50112">
    <property type="entry name" value="PAS"/>
    <property type="match status" value="1"/>
</dbReference>
<keyword evidence="3" id="KW-1185">Reference proteome</keyword>
<dbReference type="PANTHER" id="PTHR23042">
    <property type="entry name" value="CIRCADIAN PROTEIN CLOCK/ARNT/BMAL/PAS"/>
    <property type="match status" value="1"/>
</dbReference>
<dbReference type="InterPro" id="IPR050933">
    <property type="entry name" value="Circadian_TF"/>
</dbReference>
<dbReference type="Gene3D" id="3.30.450.20">
    <property type="entry name" value="PAS domain"/>
    <property type="match status" value="1"/>
</dbReference>
<dbReference type="Pfam" id="PF14598">
    <property type="entry name" value="PAS_11"/>
    <property type="match status" value="1"/>
</dbReference>
<protein>
    <submittedName>
        <fullName evidence="2">Aryl hydrocarbon receptor nuclear translocator</fullName>
    </submittedName>
</protein>
<comment type="caution">
    <text evidence="2">The sequence shown here is derived from an EMBL/GenBank/DDBJ whole genome shotgun (WGS) entry which is preliminary data.</text>
</comment>
<reference evidence="2 3" key="1">
    <citation type="journal article" date="2021" name="Elife">
        <title>Chloroplast acquisition without the gene transfer in kleptoplastic sea slugs, Plakobranchus ocellatus.</title>
        <authorList>
            <person name="Maeda T."/>
            <person name="Takahashi S."/>
            <person name="Yoshida T."/>
            <person name="Shimamura S."/>
            <person name="Takaki Y."/>
            <person name="Nagai Y."/>
            <person name="Toyoda A."/>
            <person name="Suzuki Y."/>
            <person name="Arimoto A."/>
            <person name="Ishii H."/>
            <person name="Satoh N."/>
            <person name="Nishiyama T."/>
            <person name="Hasebe M."/>
            <person name="Maruyama T."/>
            <person name="Minagawa J."/>
            <person name="Obokata J."/>
            <person name="Shigenobu S."/>
        </authorList>
    </citation>
    <scope>NUCLEOTIDE SEQUENCE [LARGE SCALE GENOMIC DNA]</scope>
</reference>
<feature type="domain" description="PAS" evidence="1">
    <location>
        <begin position="1"/>
        <end position="40"/>
    </location>
</feature>
<feature type="non-terminal residue" evidence="2">
    <location>
        <position position="1"/>
    </location>
</feature>
<dbReference type="InterPro" id="IPR035965">
    <property type="entry name" value="PAS-like_dom_sf"/>
</dbReference>
<evidence type="ECO:0000313" key="3">
    <source>
        <dbReference type="Proteomes" id="UP000762676"/>
    </source>
</evidence>
<dbReference type="SMART" id="SM00086">
    <property type="entry name" value="PAC"/>
    <property type="match status" value="1"/>
</dbReference>
<name>A0AAV4I799_9GAST</name>
<dbReference type="CDD" id="cd00130">
    <property type="entry name" value="PAS"/>
    <property type="match status" value="1"/>
</dbReference>
<dbReference type="InterPro" id="IPR001610">
    <property type="entry name" value="PAC"/>
</dbReference>
<organism evidence="2 3">
    <name type="scientific">Elysia marginata</name>
    <dbReference type="NCBI Taxonomy" id="1093978"/>
    <lineage>
        <taxon>Eukaryota</taxon>
        <taxon>Metazoa</taxon>
        <taxon>Spiralia</taxon>
        <taxon>Lophotrochozoa</taxon>
        <taxon>Mollusca</taxon>
        <taxon>Gastropoda</taxon>
        <taxon>Heterobranchia</taxon>
        <taxon>Euthyneura</taxon>
        <taxon>Panpulmonata</taxon>
        <taxon>Sacoglossa</taxon>
        <taxon>Placobranchoidea</taxon>
        <taxon>Plakobranchidae</taxon>
        <taxon>Elysia</taxon>
    </lineage>
</organism>
<evidence type="ECO:0000259" key="1">
    <source>
        <dbReference type="PROSITE" id="PS50112"/>
    </source>
</evidence>
<dbReference type="EMBL" id="BMAT01009366">
    <property type="protein sequence ID" value="GFS04989.1"/>
    <property type="molecule type" value="Genomic_DNA"/>
</dbReference>
<dbReference type="Proteomes" id="UP000762676">
    <property type="component" value="Unassembled WGS sequence"/>
</dbReference>
<dbReference type="AlphaFoldDB" id="A0AAV4I799"/>
<dbReference type="InterPro" id="IPR000014">
    <property type="entry name" value="PAS"/>
</dbReference>
<gene>
    <name evidence="2" type="ORF">ElyMa_004670000</name>
</gene>
<dbReference type="SUPFAM" id="SSF55785">
    <property type="entry name" value="PYP-like sensor domain (PAS domain)"/>
    <property type="match status" value="1"/>
</dbReference>
<evidence type="ECO:0000313" key="2">
    <source>
        <dbReference type="EMBL" id="GFS04989.1"/>
    </source>
</evidence>
<keyword evidence="2" id="KW-0675">Receptor</keyword>